<accession>A0ABW5IT32</accession>
<feature type="domain" description="HTH cro/C1-type" evidence="4">
    <location>
        <begin position="153"/>
        <end position="175"/>
    </location>
</feature>
<dbReference type="InterPro" id="IPR001387">
    <property type="entry name" value="Cro/C1-type_HTH"/>
</dbReference>
<keyword evidence="3" id="KW-0238">DNA-binding</keyword>
<evidence type="ECO:0000256" key="1">
    <source>
        <dbReference type="ARBA" id="ARBA00006295"/>
    </source>
</evidence>
<reference evidence="6" key="1">
    <citation type="journal article" date="2019" name="Int. J. Syst. Evol. Microbiol.">
        <title>The Global Catalogue of Microorganisms (GCM) 10K type strain sequencing project: providing services to taxonomists for standard genome sequencing and annotation.</title>
        <authorList>
            <consortium name="The Broad Institute Genomics Platform"/>
            <consortium name="The Broad Institute Genome Sequencing Center for Infectious Disease"/>
            <person name="Wu L."/>
            <person name="Ma J."/>
        </authorList>
    </citation>
    <scope>NUCLEOTIDE SEQUENCE [LARGE SCALE GENOMIC DNA]</scope>
    <source>
        <strain evidence="6">KCTC 42585</strain>
    </source>
</reference>
<dbReference type="PANTHER" id="PTHR33375">
    <property type="entry name" value="CHROMOSOME-PARTITIONING PROTEIN PARB-RELATED"/>
    <property type="match status" value="1"/>
</dbReference>
<evidence type="ECO:0000259" key="4">
    <source>
        <dbReference type="PROSITE" id="PS50943"/>
    </source>
</evidence>
<dbReference type="InterPro" id="IPR041468">
    <property type="entry name" value="HTH_ParB/Spo0J"/>
</dbReference>
<dbReference type="PANTHER" id="PTHR33375:SF1">
    <property type="entry name" value="CHROMOSOME-PARTITIONING PROTEIN PARB-RELATED"/>
    <property type="match status" value="1"/>
</dbReference>
<evidence type="ECO:0000313" key="5">
    <source>
        <dbReference type="EMBL" id="MFD2516862.1"/>
    </source>
</evidence>
<comment type="caution">
    <text evidence="5">The sequence shown here is derived from an EMBL/GenBank/DDBJ whole genome shotgun (WGS) entry which is preliminary data.</text>
</comment>
<dbReference type="InterPro" id="IPR004437">
    <property type="entry name" value="ParB/RepB/Spo0J"/>
</dbReference>
<dbReference type="SMART" id="SM00470">
    <property type="entry name" value="ParB"/>
    <property type="match status" value="1"/>
</dbReference>
<name>A0ABW5IT32_9FLAO</name>
<dbReference type="CDD" id="cd16393">
    <property type="entry name" value="SPO0J_N"/>
    <property type="match status" value="1"/>
</dbReference>
<dbReference type="EMBL" id="JBHULT010000005">
    <property type="protein sequence ID" value="MFD2516862.1"/>
    <property type="molecule type" value="Genomic_DNA"/>
</dbReference>
<dbReference type="Pfam" id="PF17762">
    <property type="entry name" value="HTH_ParB"/>
    <property type="match status" value="1"/>
</dbReference>
<dbReference type="RefSeq" id="WP_380748326.1">
    <property type="nucleotide sequence ID" value="NZ_JBHULT010000005.1"/>
</dbReference>
<dbReference type="InterPro" id="IPR057240">
    <property type="entry name" value="ParB_dimer_C"/>
</dbReference>
<dbReference type="InterPro" id="IPR036086">
    <property type="entry name" value="ParB/Sulfiredoxin_sf"/>
</dbReference>
<dbReference type="NCBIfam" id="TIGR00180">
    <property type="entry name" value="parB_part"/>
    <property type="match status" value="1"/>
</dbReference>
<dbReference type="InterPro" id="IPR050336">
    <property type="entry name" value="Chromosome_partition/occlusion"/>
</dbReference>
<dbReference type="Gene3D" id="1.10.10.2830">
    <property type="match status" value="1"/>
</dbReference>
<sequence>MAKATKKQALGRGLSALLKDPQNDIRSAEDKNADKLVGHIVELELESIEVNPFQPRTSFNEESLRELASSIRELGVIQPITVRKLDYNQYQLVSGERRFRASKLIGLETIPAYIRIANDQESLEMALVENIQRQDLDPIEISLSYQRLIDEINLTQEQLSERVGKNRSTIANYLRLLKLDPIIQTGMRDGFLTMGHGRAIINIEDSQTQLEIYEKILANSLSVRETEKLVRSLQDGKPVEKTAPAPIPNDIRKSIKEFSERLGTKVDVKVAKKGNGRLIIPFSSEEDLNRLKKIIQGEE</sequence>
<gene>
    <name evidence="5" type="ORF">ACFSTG_03055</name>
</gene>
<dbReference type="Proteomes" id="UP001597468">
    <property type="component" value="Unassembled WGS sequence"/>
</dbReference>
<protein>
    <submittedName>
        <fullName evidence="5">ParB/RepB/Spo0J family partition protein</fullName>
    </submittedName>
</protein>
<keyword evidence="6" id="KW-1185">Reference proteome</keyword>
<evidence type="ECO:0000256" key="3">
    <source>
        <dbReference type="ARBA" id="ARBA00023125"/>
    </source>
</evidence>
<dbReference type="Gene3D" id="3.90.1530.30">
    <property type="match status" value="1"/>
</dbReference>
<dbReference type="PROSITE" id="PS50943">
    <property type="entry name" value="HTH_CROC1"/>
    <property type="match status" value="1"/>
</dbReference>
<dbReference type="InterPro" id="IPR003115">
    <property type="entry name" value="ParB_N"/>
</dbReference>
<dbReference type="Pfam" id="PF23552">
    <property type="entry name" value="ParB_C"/>
    <property type="match status" value="1"/>
</dbReference>
<keyword evidence="2" id="KW-0159">Chromosome partition</keyword>
<dbReference type="SUPFAM" id="SSF109709">
    <property type="entry name" value="KorB DNA-binding domain-like"/>
    <property type="match status" value="1"/>
</dbReference>
<dbReference type="SUPFAM" id="SSF110849">
    <property type="entry name" value="ParB/Sulfiredoxin"/>
    <property type="match status" value="1"/>
</dbReference>
<evidence type="ECO:0000256" key="2">
    <source>
        <dbReference type="ARBA" id="ARBA00022829"/>
    </source>
</evidence>
<comment type="similarity">
    <text evidence="1">Belongs to the ParB family.</text>
</comment>
<organism evidence="5 6">
    <name type="scientific">Salinimicrobium flavum</name>
    <dbReference type="NCBI Taxonomy" id="1737065"/>
    <lineage>
        <taxon>Bacteria</taxon>
        <taxon>Pseudomonadati</taxon>
        <taxon>Bacteroidota</taxon>
        <taxon>Flavobacteriia</taxon>
        <taxon>Flavobacteriales</taxon>
        <taxon>Flavobacteriaceae</taxon>
        <taxon>Salinimicrobium</taxon>
    </lineage>
</organism>
<dbReference type="Pfam" id="PF02195">
    <property type="entry name" value="ParB_N"/>
    <property type="match status" value="1"/>
</dbReference>
<proteinExistence type="inferred from homology"/>
<evidence type="ECO:0000313" key="6">
    <source>
        <dbReference type="Proteomes" id="UP001597468"/>
    </source>
</evidence>